<sequence length="153" mass="17652">MNCVICGKEFTPRRSIQKYCSAECRRYANRHGVNDIRAAAPATAPVIREFRCLKCGTIVRVRDHSDGRMKFCSQHCEKLYWKHSKKVKAVTVYRKFSCRECGKHVLVTDPLDRRRIFCSRECRIHWFGKHNAEKRAKMAAAHAGGDVHAGQML</sequence>
<dbReference type="AlphaFoldDB" id="A0A346B1H3"/>
<keyword evidence="2" id="KW-1185">Reference proteome</keyword>
<dbReference type="KEGG" id="meg:DKB62_10550"/>
<reference evidence="1 2" key="1">
    <citation type="submission" date="2018-05" db="EMBL/GenBank/DDBJ databases">
        <title>Complete genome sequence of Megasphaera sp. AJH120T, isolated from the ceca of a chicken.</title>
        <authorList>
            <person name="Maki J."/>
            <person name="Looft T."/>
        </authorList>
    </citation>
    <scope>NUCLEOTIDE SEQUENCE [LARGE SCALE GENOMIC DNA]</scope>
    <source>
        <strain evidence="1 2">AJH120</strain>
    </source>
</reference>
<organism evidence="1 2">
    <name type="scientific">Megasphaera stantonii</name>
    <dbReference type="NCBI Taxonomy" id="2144175"/>
    <lineage>
        <taxon>Bacteria</taxon>
        <taxon>Bacillati</taxon>
        <taxon>Bacillota</taxon>
        <taxon>Negativicutes</taxon>
        <taxon>Veillonellales</taxon>
        <taxon>Veillonellaceae</taxon>
        <taxon>Megasphaera</taxon>
    </lineage>
</organism>
<dbReference type="RefSeq" id="WP_087476919.1">
    <property type="nucleotide sequence ID" value="NZ_CALYAU010000022.1"/>
</dbReference>
<evidence type="ECO:0000313" key="2">
    <source>
        <dbReference type="Proteomes" id="UP000254337"/>
    </source>
</evidence>
<proteinExistence type="predicted"/>
<protein>
    <recommendedName>
        <fullName evidence="3">RNA polymerase subunit sigma-70</fullName>
    </recommendedName>
</protein>
<accession>A0A346B1H3</accession>
<gene>
    <name evidence="1" type="ORF">DKB62_10550</name>
</gene>
<dbReference type="Proteomes" id="UP000254337">
    <property type="component" value="Chromosome"/>
</dbReference>
<dbReference type="OrthoDB" id="1625495at2"/>
<name>A0A346B1H3_9FIRM</name>
<evidence type="ECO:0008006" key="3">
    <source>
        <dbReference type="Google" id="ProtNLM"/>
    </source>
</evidence>
<dbReference type="EMBL" id="CP029462">
    <property type="protein sequence ID" value="AXL21966.1"/>
    <property type="molecule type" value="Genomic_DNA"/>
</dbReference>
<evidence type="ECO:0000313" key="1">
    <source>
        <dbReference type="EMBL" id="AXL21966.1"/>
    </source>
</evidence>